<comment type="similarity">
    <text evidence="1 4">Belongs to the universal ribosomal protein uL22 family.</text>
</comment>
<dbReference type="Proteomes" id="UP000014680">
    <property type="component" value="Unassembled WGS sequence"/>
</dbReference>
<reference evidence="5 6" key="1">
    <citation type="submission" date="2012-10" db="EMBL/GenBank/DDBJ databases">
        <authorList>
            <person name="Zafar N."/>
            <person name="Inman J."/>
            <person name="Hall N."/>
            <person name="Lorenzi H."/>
            <person name="Caler E."/>
        </authorList>
    </citation>
    <scope>NUCLEOTIDE SEQUENCE [LARGE SCALE GENOMIC DNA]</scope>
    <source>
        <strain evidence="5 6">IP1</strain>
    </source>
</reference>
<dbReference type="PANTHER" id="PTHR11593">
    <property type="entry name" value="60S RIBOSOMAL PROTEIN L17"/>
    <property type="match status" value="1"/>
</dbReference>
<dbReference type="OMA" id="QVNHAPC"/>
<dbReference type="GO" id="GO:0022625">
    <property type="term" value="C:cytosolic large ribosomal subunit"/>
    <property type="evidence" value="ECO:0007669"/>
    <property type="project" value="TreeGrafter"/>
</dbReference>
<dbReference type="OrthoDB" id="10254664at2759"/>
<keyword evidence="2 4" id="KW-0689">Ribosomal protein</keyword>
<protein>
    <submittedName>
        <fullName evidence="5">60S ribosomal protein L17, putative</fullName>
    </submittedName>
</protein>
<dbReference type="NCBIfam" id="TIGR01038">
    <property type="entry name" value="uL22_arch_euk"/>
    <property type="match status" value="1"/>
</dbReference>
<gene>
    <name evidence="5" type="ORF">EIN_251960</name>
</gene>
<dbReference type="VEuPathDB" id="AmoebaDB:EIN_251960"/>
<evidence type="ECO:0000313" key="6">
    <source>
        <dbReference type="Proteomes" id="UP000014680"/>
    </source>
</evidence>
<proteinExistence type="inferred from homology"/>
<keyword evidence="3 4" id="KW-0687">Ribonucleoprotein</keyword>
<dbReference type="AlphaFoldDB" id="A0A0A1UHA9"/>
<dbReference type="CDD" id="cd00336">
    <property type="entry name" value="Ribosomal_L22"/>
    <property type="match status" value="1"/>
</dbReference>
<dbReference type="InterPro" id="IPR018260">
    <property type="entry name" value="Ribosomal_uL22_CS"/>
</dbReference>
<sequence>MVKYTFKPQNTTKTSMARGDDLKVHFKNTLNTAAAIKGMKVVRAQAYLNNVLKRKECIPFRKHNGGVGRSGQTKGMNCAFGRWPVKSCNFILKLIKSAVDNAKAKGLNTNLLVISHICVHQARQTRRRLYRAHGSINTFASSPSHIEIVLTEKEKRVTKPKTADTDKKAAPKHFFQPLLKMF</sequence>
<dbReference type="EMBL" id="KB206169">
    <property type="protein sequence ID" value="ELP95002.1"/>
    <property type="molecule type" value="Genomic_DNA"/>
</dbReference>
<dbReference type="InterPro" id="IPR036394">
    <property type="entry name" value="Ribosomal_uL22_sf"/>
</dbReference>
<dbReference type="InterPro" id="IPR005721">
    <property type="entry name" value="Ribosomal_uL22_euk/arc"/>
</dbReference>
<dbReference type="GO" id="GO:0002181">
    <property type="term" value="P:cytoplasmic translation"/>
    <property type="evidence" value="ECO:0007669"/>
    <property type="project" value="TreeGrafter"/>
</dbReference>
<keyword evidence="6" id="KW-1185">Reference proteome</keyword>
<evidence type="ECO:0000256" key="1">
    <source>
        <dbReference type="ARBA" id="ARBA00009451"/>
    </source>
</evidence>
<dbReference type="PROSITE" id="PS00464">
    <property type="entry name" value="RIBOSOMAL_L22"/>
    <property type="match status" value="1"/>
</dbReference>
<evidence type="ECO:0000313" key="5">
    <source>
        <dbReference type="EMBL" id="ELP95002.1"/>
    </source>
</evidence>
<dbReference type="RefSeq" id="XP_004261773.1">
    <property type="nucleotide sequence ID" value="XM_004261725.1"/>
</dbReference>
<name>A0A0A1UHA9_ENTIV</name>
<dbReference type="Pfam" id="PF00237">
    <property type="entry name" value="Ribosomal_L22"/>
    <property type="match status" value="1"/>
</dbReference>
<dbReference type="Gene3D" id="3.90.470.10">
    <property type="entry name" value="Ribosomal protein L22/L17"/>
    <property type="match status" value="1"/>
</dbReference>
<dbReference type="PANTHER" id="PTHR11593:SF10">
    <property type="entry name" value="60S RIBOSOMAL PROTEIN L17"/>
    <property type="match status" value="1"/>
</dbReference>
<dbReference type="InterPro" id="IPR001063">
    <property type="entry name" value="Ribosomal_uL22"/>
</dbReference>
<evidence type="ECO:0000256" key="4">
    <source>
        <dbReference type="RuleBase" id="RU004005"/>
    </source>
</evidence>
<evidence type="ECO:0000256" key="2">
    <source>
        <dbReference type="ARBA" id="ARBA00022980"/>
    </source>
</evidence>
<dbReference type="GeneID" id="14893858"/>
<organism evidence="5 6">
    <name type="scientific">Entamoeba invadens IP1</name>
    <dbReference type="NCBI Taxonomy" id="370355"/>
    <lineage>
        <taxon>Eukaryota</taxon>
        <taxon>Amoebozoa</taxon>
        <taxon>Evosea</taxon>
        <taxon>Archamoebae</taxon>
        <taxon>Mastigamoebida</taxon>
        <taxon>Entamoebidae</taxon>
        <taxon>Entamoeba</taxon>
    </lineage>
</organism>
<evidence type="ECO:0000256" key="3">
    <source>
        <dbReference type="ARBA" id="ARBA00023274"/>
    </source>
</evidence>
<accession>A0A0A1UHA9</accession>
<dbReference type="KEGG" id="eiv:EIN_251960"/>
<dbReference type="SUPFAM" id="SSF54843">
    <property type="entry name" value="Ribosomal protein L22"/>
    <property type="match status" value="1"/>
</dbReference>
<dbReference type="GO" id="GO:0003735">
    <property type="term" value="F:structural constituent of ribosome"/>
    <property type="evidence" value="ECO:0007669"/>
    <property type="project" value="InterPro"/>
</dbReference>